<dbReference type="Pfam" id="PF07589">
    <property type="entry name" value="PEP-CTERM"/>
    <property type="match status" value="1"/>
</dbReference>
<gene>
    <name evidence="3" type="ORF">GJ699_27175</name>
</gene>
<organism evidence="3 4">
    <name type="scientific">Duganella guangzhouensis</name>
    <dbReference type="NCBI Taxonomy" id="2666084"/>
    <lineage>
        <taxon>Bacteria</taxon>
        <taxon>Pseudomonadati</taxon>
        <taxon>Pseudomonadota</taxon>
        <taxon>Betaproteobacteria</taxon>
        <taxon>Burkholderiales</taxon>
        <taxon>Oxalobacteraceae</taxon>
        <taxon>Telluria group</taxon>
        <taxon>Duganella</taxon>
    </lineage>
</organism>
<keyword evidence="4" id="KW-1185">Reference proteome</keyword>
<feature type="domain" description="Ice-binding protein C-terminal" evidence="2">
    <location>
        <begin position="199"/>
        <end position="223"/>
    </location>
</feature>
<evidence type="ECO:0000259" key="2">
    <source>
        <dbReference type="Pfam" id="PF07589"/>
    </source>
</evidence>
<name>A0A6I2L7P5_9BURK</name>
<feature type="signal peptide" evidence="1">
    <location>
        <begin position="1"/>
        <end position="24"/>
    </location>
</feature>
<sequence>MNIKHALNTAALAVTLAFAGAAHADDAYNHNAIVGSGGIVAAPGATLINPEPDYPFPAVSVIVYDMTNVSNPSQSYLAFCFQPEVVLGTTSSYTASYNVGTGTVSNAVRKLYETAYASTIGDSDKQISFQLALWELQADNSDLYSGAQAFALPDTLVTDAATMLTVASGHTLTNAYNYTIFNGVNADTTASQTLIGVSAVPEADTWAMLVAGLGLVGLVGRRKHRATDKFTA</sequence>
<feature type="chain" id="PRO_5026143461" evidence="1">
    <location>
        <begin position="25"/>
        <end position="232"/>
    </location>
</feature>
<evidence type="ECO:0000256" key="1">
    <source>
        <dbReference type="SAM" id="SignalP"/>
    </source>
</evidence>
<dbReference type="EMBL" id="WKJK01000018">
    <property type="protein sequence ID" value="MRW93682.1"/>
    <property type="molecule type" value="Genomic_DNA"/>
</dbReference>
<dbReference type="Proteomes" id="UP000433309">
    <property type="component" value="Unassembled WGS sequence"/>
</dbReference>
<accession>A0A6I2L7P5</accession>
<reference evidence="3 4" key="1">
    <citation type="submission" date="2019-11" db="EMBL/GenBank/DDBJ databases">
        <title>Novel species isolated from a subtropical stream in China.</title>
        <authorList>
            <person name="Lu H."/>
        </authorList>
    </citation>
    <scope>NUCLEOTIDE SEQUENCE [LARGE SCALE GENOMIC DNA]</scope>
    <source>
        <strain evidence="3 4">FT80W</strain>
    </source>
</reference>
<comment type="caution">
    <text evidence="3">The sequence shown here is derived from an EMBL/GenBank/DDBJ whole genome shotgun (WGS) entry which is preliminary data.</text>
</comment>
<proteinExistence type="predicted"/>
<dbReference type="AlphaFoldDB" id="A0A6I2L7P5"/>
<dbReference type="InterPro" id="IPR013424">
    <property type="entry name" value="Ice-binding_C"/>
</dbReference>
<evidence type="ECO:0000313" key="4">
    <source>
        <dbReference type="Proteomes" id="UP000433309"/>
    </source>
</evidence>
<protein>
    <submittedName>
        <fullName evidence="3">PEP-CTERM sorting domain-containing protein</fullName>
    </submittedName>
</protein>
<keyword evidence="1" id="KW-0732">Signal</keyword>
<evidence type="ECO:0000313" key="3">
    <source>
        <dbReference type="EMBL" id="MRW93682.1"/>
    </source>
</evidence>
<dbReference type="RefSeq" id="WP_154382305.1">
    <property type="nucleotide sequence ID" value="NZ_WKJK01000018.1"/>
</dbReference>